<dbReference type="RefSeq" id="WP_187599990.1">
    <property type="nucleotide sequence ID" value="NZ_CP060714.1"/>
</dbReference>
<dbReference type="KEGG" id="drg:H9K76_09990"/>
<dbReference type="CDD" id="cd04433">
    <property type="entry name" value="AFD_class_I"/>
    <property type="match status" value="1"/>
</dbReference>
<organism evidence="5 6">
    <name type="scientific">Diaphorobacter ruginosibacter</name>
    <dbReference type="NCBI Taxonomy" id="1715720"/>
    <lineage>
        <taxon>Bacteria</taxon>
        <taxon>Pseudomonadati</taxon>
        <taxon>Pseudomonadota</taxon>
        <taxon>Betaproteobacteria</taxon>
        <taxon>Burkholderiales</taxon>
        <taxon>Comamonadaceae</taxon>
        <taxon>Diaphorobacter</taxon>
    </lineage>
</organism>
<dbReference type="Proteomes" id="UP000515811">
    <property type="component" value="Chromosome"/>
</dbReference>
<dbReference type="GO" id="GO:0006631">
    <property type="term" value="P:fatty acid metabolic process"/>
    <property type="evidence" value="ECO:0007669"/>
    <property type="project" value="TreeGrafter"/>
</dbReference>
<dbReference type="Pfam" id="PF00501">
    <property type="entry name" value="AMP-binding"/>
    <property type="match status" value="1"/>
</dbReference>
<comment type="similarity">
    <text evidence="1">Belongs to the ATP-dependent AMP-binding enzyme family.</text>
</comment>
<evidence type="ECO:0000313" key="6">
    <source>
        <dbReference type="Proteomes" id="UP000515811"/>
    </source>
</evidence>
<protein>
    <submittedName>
        <fullName evidence="5">Acyl--CoA ligase</fullName>
    </submittedName>
</protein>
<dbReference type="SUPFAM" id="SSF56801">
    <property type="entry name" value="Acetyl-CoA synthetase-like"/>
    <property type="match status" value="1"/>
</dbReference>
<gene>
    <name evidence="5" type="ORF">H9K76_09990</name>
</gene>
<keyword evidence="6" id="KW-1185">Reference proteome</keyword>
<dbReference type="InterPro" id="IPR025110">
    <property type="entry name" value="AMP-bd_C"/>
</dbReference>
<dbReference type="EMBL" id="CP060714">
    <property type="protein sequence ID" value="QNN59084.1"/>
    <property type="molecule type" value="Genomic_DNA"/>
</dbReference>
<keyword evidence="2 5" id="KW-0436">Ligase</keyword>
<reference evidence="5 6" key="1">
    <citation type="submission" date="2020-08" db="EMBL/GenBank/DDBJ databases">
        <title>Genome sequence of Diaphorobacter ruginosibacter DSM 27467T.</title>
        <authorList>
            <person name="Hyun D.-W."/>
            <person name="Bae J.-W."/>
        </authorList>
    </citation>
    <scope>NUCLEOTIDE SEQUENCE [LARGE SCALE GENOMIC DNA]</scope>
    <source>
        <strain evidence="5 6">DSM 27467</strain>
    </source>
</reference>
<evidence type="ECO:0000313" key="5">
    <source>
        <dbReference type="EMBL" id="QNN59084.1"/>
    </source>
</evidence>
<sequence>MILVDQKSIDEFVAKGWWGTQTLGDIFLDTAARQADTFAVSDPPNRPELFGRQSQRWSWGELREQVGRMSALFEAQGLRKDDVIVVQLPNCVELHAIYLACALTGVVVSPVPMQYRAHEIEYVAESTRAKGVITTQRLGRNQVAQEIAGMLEQLPSVKWIWSYTDSSHLPLPEQVLNLDAMLGETCAWDDVQMRAHMKRIRLTANDVLTICWTSGTEARAKGVPRSHNQWLIVGAGVIDAGQMQQGAQMVIPFPFVNMAGISTSLMAWLLTAGGLHHHHPFDLKVFIQQLEENQIDYTVAAPAVLSMLLKAPELLEGVNLSRLKRIGSGGGPLAPWLLEQFAQRYGIEVINYFGSNEGAALSSTPQDMPDPHQRANYFPRVGVAGYGWKAVHSNKVSTRLVDVDTGEEILEPGKVGELRFKGPMIFSGYYNSPEVTERAFDEQGYYRSGDLFEIAGDRQQFYRFAGRCKDIVVRGGMNISCEEVESLLLSHPDVREVAVIGWPDEVLGEKVCAVVVPKDPARNVELEELVTYLRNIGKVAAFKLPERIELLGELPRNPVGKVLKRVLRQQMQEKAALPNPVD</sequence>
<dbReference type="PANTHER" id="PTHR43201">
    <property type="entry name" value="ACYL-COA SYNTHETASE"/>
    <property type="match status" value="1"/>
</dbReference>
<dbReference type="InterPro" id="IPR045851">
    <property type="entry name" value="AMP-bd_C_sf"/>
</dbReference>
<evidence type="ECO:0000256" key="1">
    <source>
        <dbReference type="ARBA" id="ARBA00006432"/>
    </source>
</evidence>
<dbReference type="GO" id="GO:0031956">
    <property type="term" value="F:medium-chain fatty acid-CoA ligase activity"/>
    <property type="evidence" value="ECO:0007669"/>
    <property type="project" value="TreeGrafter"/>
</dbReference>
<dbReference type="AlphaFoldDB" id="A0A7G9RU09"/>
<feature type="domain" description="AMP-binding enzyme C-terminal" evidence="4">
    <location>
        <begin position="483"/>
        <end position="561"/>
    </location>
</feature>
<name>A0A7G9RU09_9BURK</name>
<accession>A0A7G9RU09</accession>
<proteinExistence type="inferred from homology"/>
<evidence type="ECO:0000259" key="4">
    <source>
        <dbReference type="Pfam" id="PF13193"/>
    </source>
</evidence>
<feature type="domain" description="AMP-dependent synthetase/ligase" evidence="3">
    <location>
        <begin position="41"/>
        <end position="430"/>
    </location>
</feature>
<evidence type="ECO:0000259" key="3">
    <source>
        <dbReference type="Pfam" id="PF00501"/>
    </source>
</evidence>
<dbReference type="Pfam" id="PF13193">
    <property type="entry name" value="AMP-binding_C"/>
    <property type="match status" value="1"/>
</dbReference>
<dbReference type="Gene3D" id="3.30.300.30">
    <property type="match status" value="1"/>
</dbReference>
<dbReference type="PANTHER" id="PTHR43201:SF5">
    <property type="entry name" value="MEDIUM-CHAIN ACYL-COA LIGASE ACSF2, MITOCHONDRIAL"/>
    <property type="match status" value="1"/>
</dbReference>
<dbReference type="InterPro" id="IPR000873">
    <property type="entry name" value="AMP-dep_synth/lig_dom"/>
</dbReference>
<evidence type="ECO:0000256" key="2">
    <source>
        <dbReference type="ARBA" id="ARBA00022598"/>
    </source>
</evidence>
<dbReference type="Gene3D" id="3.40.50.12780">
    <property type="entry name" value="N-terminal domain of ligase-like"/>
    <property type="match status" value="1"/>
</dbReference>
<dbReference type="InterPro" id="IPR042099">
    <property type="entry name" value="ANL_N_sf"/>
</dbReference>